<evidence type="ECO:0000259" key="1">
    <source>
        <dbReference type="Pfam" id="PF20151"/>
    </source>
</evidence>
<dbReference type="OrthoDB" id="3038990at2759"/>
<protein>
    <recommendedName>
        <fullName evidence="1">DUF6533 domain-containing protein</fullName>
    </recommendedName>
</protein>
<gene>
    <name evidence="2" type="ORF">K435DRAFT_862628</name>
</gene>
<dbReference type="EMBL" id="ML179283">
    <property type="protein sequence ID" value="THU92308.1"/>
    <property type="molecule type" value="Genomic_DNA"/>
</dbReference>
<evidence type="ECO:0000313" key="3">
    <source>
        <dbReference type="Proteomes" id="UP000297245"/>
    </source>
</evidence>
<evidence type="ECO:0000313" key="2">
    <source>
        <dbReference type="EMBL" id="THU92308.1"/>
    </source>
</evidence>
<proteinExistence type="predicted"/>
<sequence length="74" mass="8531">MKTEPLLLAPKLKHPERMTSSISNSMILAQISRYVTVSSLTFIVWDIFTNADDEIELHFNRKLGIPMVAYTFCR</sequence>
<organism evidence="2 3">
    <name type="scientific">Dendrothele bispora (strain CBS 962.96)</name>
    <dbReference type="NCBI Taxonomy" id="1314807"/>
    <lineage>
        <taxon>Eukaryota</taxon>
        <taxon>Fungi</taxon>
        <taxon>Dikarya</taxon>
        <taxon>Basidiomycota</taxon>
        <taxon>Agaricomycotina</taxon>
        <taxon>Agaricomycetes</taxon>
        <taxon>Agaricomycetidae</taxon>
        <taxon>Agaricales</taxon>
        <taxon>Agaricales incertae sedis</taxon>
        <taxon>Dendrothele</taxon>
    </lineage>
</organism>
<dbReference type="Proteomes" id="UP000297245">
    <property type="component" value="Unassembled WGS sequence"/>
</dbReference>
<reference evidence="2 3" key="1">
    <citation type="journal article" date="2019" name="Nat. Ecol. Evol.">
        <title>Megaphylogeny resolves global patterns of mushroom evolution.</title>
        <authorList>
            <person name="Varga T."/>
            <person name="Krizsan K."/>
            <person name="Foldi C."/>
            <person name="Dima B."/>
            <person name="Sanchez-Garcia M."/>
            <person name="Sanchez-Ramirez S."/>
            <person name="Szollosi G.J."/>
            <person name="Szarkandi J.G."/>
            <person name="Papp V."/>
            <person name="Albert L."/>
            <person name="Andreopoulos W."/>
            <person name="Angelini C."/>
            <person name="Antonin V."/>
            <person name="Barry K.W."/>
            <person name="Bougher N.L."/>
            <person name="Buchanan P."/>
            <person name="Buyck B."/>
            <person name="Bense V."/>
            <person name="Catcheside P."/>
            <person name="Chovatia M."/>
            <person name="Cooper J."/>
            <person name="Damon W."/>
            <person name="Desjardin D."/>
            <person name="Finy P."/>
            <person name="Geml J."/>
            <person name="Haridas S."/>
            <person name="Hughes K."/>
            <person name="Justo A."/>
            <person name="Karasinski D."/>
            <person name="Kautmanova I."/>
            <person name="Kiss B."/>
            <person name="Kocsube S."/>
            <person name="Kotiranta H."/>
            <person name="LaButti K.M."/>
            <person name="Lechner B.E."/>
            <person name="Liimatainen K."/>
            <person name="Lipzen A."/>
            <person name="Lukacs Z."/>
            <person name="Mihaltcheva S."/>
            <person name="Morgado L.N."/>
            <person name="Niskanen T."/>
            <person name="Noordeloos M.E."/>
            <person name="Ohm R.A."/>
            <person name="Ortiz-Santana B."/>
            <person name="Ovrebo C."/>
            <person name="Racz N."/>
            <person name="Riley R."/>
            <person name="Savchenko A."/>
            <person name="Shiryaev A."/>
            <person name="Soop K."/>
            <person name="Spirin V."/>
            <person name="Szebenyi C."/>
            <person name="Tomsovsky M."/>
            <person name="Tulloss R.E."/>
            <person name="Uehling J."/>
            <person name="Grigoriev I.V."/>
            <person name="Vagvolgyi C."/>
            <person name="Papp T."/>
            <person name="Martin F.M."/>
            <person name="Miettinen O."/>
            <person name="Hibbett D.S."/>
            <person name="Nagy L.G."/>
        </authorList>
    </citation>
    <scope>NUCLEOTIDE SEQUENCE [LARGE SCALE GENOMIC DNA]</scope>
    <source>
        <strain evidence="2 3">CBS 962.96</strain>
    </source>
</reference>
<feature type="domain" description="DUF6533" evidence="1">
    <location>
        <begin position="34"/>
        <end position="74"/>
    </location>
</feature>
<dbReference type="InterPro" id="IPR045340">
    <property type="entry name" value="DUF6533"/>
</dbReference>
<keyword evidence="3" id="KW-1185">Reference proteome</keyword>
<dbReference type="AlphaFoldDB" id="A0A4S8LTM7"/>
<dbReference type="Pfam" id="PF20151">
    <property type="entry name" value="DUF6533"/>
    <property type="match status" value="1"/>
</dbReference>
<name>A0A4S8LTM7_DENBC</name>
<accession>A0A4S8LTM7</accession>